<name>A0A2W0D1X8_9BACL</name>
<dbReference type="PANTHER" id="PTHR30047:SF7">
    <property type="entry name" value="HIGH-AFFINITY CHOLINE TRANSPORT PROTEIN"/>
    <property type="match status" value="1"/>
</dbReference>
<dbReference type="PANTHER" id="PTHR30047">
    <property type="entry name" value="HIGH-AFFINITY CHOLINE TRANSPORT PROTEIN-RELATED"/>
    <property type="match status" value="1"/>
</dbReference>
<evidence type="ECO:0000256" key="3">
    <source>
        <dbReference type="ARBA" id="ARBA00022448"/>
    </source>
</evidence>
<evidence type="ECO:0000256" key="8">
    <source>
        <dbReference type="SAM" id="Phobius"/>
    </source>
</evidence>
<protein>
    <submittedName>
        <fullName evidence="9">Choline-carnitine-betaine transporter</fullName>
    </submittedName>
</protein>
<evidence type="ECO:0000256" key="2">
    <source>
        <dbReference type="ARBA" id="ARBA00005658"/>
    </source>
</evidence>
<comment type="subcellular location">
    <subcellularLocation>
        <location evidence="1">Cell membrane</location>
        <topology evidence="1">Multi-pass membrane protein</topology>
    </subcellularLocation>
</comment>
<reference evidence="9 10" key="1">
    <citation type="submission" date="2018-01" db="EMBL/GenBank/DDBJ databases">
        <title>Genome sequence of the PGP bacterium Paenibacillus illinoisensis E3.</title>
        <authorList>
            <person name="Rolli E."/>
            <person name="Marasco R."/>
            <person name="Bessem C."/>
            <person name="Michoud G."/>
            <person name="Gaiarsa S."/>
            <person name="Borin S."/>
            <person name="Daffonchio D."/>
        </authorList>
    </citation>
    <scope>NUCLEOTIDE SEQUENCE [LARGE SCALE GENOMIC DNA]</scope>
    <source>
        <strain evidence="9 10">E3</strain>
    </source>
</reference>
<dbReference type="Pfam" id="PF02028">
    <property type="entry name" value="BCCT"/>
    <property type="match status" value="1"/>
</dbReference>
<feature type="transmembrane region" description="Helical" evidence="8">
    <location>
        <begin position="183"/>
        <end position="202"/>
    </location>
</feature>
<keyword evidence="5 8" id="KW-0812">Transmembrane</keyword>
<dbReference type="GO" id="GO:0005886">
    <property type="term" value="C:plasma membrane"/>
    <property type="evidence" value="ECO:0007669"/>
    <property type="project" value="UniProtKB-SubCell"/>
</dbReference>
<evidence type="ECO:0000256" key="4">
    <source>
        <dbReference type="ARBA" id="ARBA00022475"/>
    </source>
</evidence>
<keyword evidence="4" id="KW-1003">Cell membrane</keyword>
<accession>A0A2W0D1X8</accession>
<keyword evidence="6 8" id="KW-1133">Transmembrane helix</keyword>
<evidence type="ECO:0000313" key="9">
    <source>
        <dbReference type="EMBL" id="PYY29901.1"/>
    </source>
</evidence>
<comment type="similarity">
    <text evidence="2">Belongs to the BCCT transporter (TC 2.A.15) family.</text>
</comment>
<evidence type="ECO:0000256" key="1">
    <source>
        <dbReference type="ARBA" id="ARBA00004651"/>
    </source>
</evidence>
<dbReference type="InterPro" id="IPR000060">
    <property type="entry name" value="BCCT_transptr"/>
</dbReference>
<dbReference type="AlphaFoldDB" id="A0A2W0D1X8"/>
<proteinExistence type="inferred from homology"/>
<organism evidence="9 10">
    <name type="scientific">Paenibacillus illinoisensis</name>
    <dbReference type="NCBI Taxonomy" id="59845"/>
    <lineage>
        <taxon>Bacteria</taxon>
        <taxon>Bacillati</taxon>
        <taxon>Bacillota</taxon>
        <taxon>Bacilli</taxon>
        <taxon>Bacillales</taxon>
        <taxon>Paenibacillaceae</taxon>
        <taxon>Paenibacillus</taxon>
    </lineage>
</organism>
<dbReference type="GO" id="GO:0022857">
    <property type="term" value="F:transmembrane transporter activity"/>
    <property type="evidence" value="ECO:0007669"/>
    <property type="project" value="InterPro"/>
</dbReference>
<keyword evidence="3" id="KW-0813">Transport</keyword>
<keyword evidence="7 8" id="KW-0472">Membrane</keyword>
<feature type="transmembrane region" description="Helical" evidence="8">
    <location>
        <begin position="41"/>
        <end position="59"/>
    </location>
</feature>
<feature type="transmembrane region" description="Helical" evidence="8">
    <location>
        <begin position="134"/>
        <end position="152"/>
    </location>
</feature>
<evidence type="ECO:0000313" key="10">
    <source>
        <dbReference type="Proteomes" id="UP000247459"/>
    </source>
</evidence>
<evidence type="ECO:0000256" key="6">
    <source>
        <dbReference type="ARBA" id="ARBA00022989"/>
    </source>
</evidence>
<evidence type="ECO:0000256" key="5">
    <source>
        <dbReference type="ARBA" id="ARBA00022692"/>
    </source>
</evidence>
<evidence type="ECO:0000256" key="7">
    <source>
        <dbReference type="ARBA" id="ARBA00023136"/>
    </source>
</evidence>
<gene>
    <name evidence="9" type="ORF">PIL02S_01824</name>
</gene>
<feature type="transmembrane region" description="Helical" evidence="8">
    <location>
        <begin position="79"/>
        <end position="100"/>
    </location>
</feature>
<dbReference type="EMBL" id="PRLG01000014">
    <property type="protein sequence ID" value="PYY29901.1"/>
    <property type="molecule type" value="Genomic_DNA"/>
</dbReference>
<comment type="caution">
    <text evidence="9">The sequence shown here is derived from an EMBL/GenBank/DDBJ whole genome shotgun (WGS) entry which is preliminary data.</text>
</comment>
<sequence>MVFTITIIIVALFAIWGAVAPDQLADVANVAYNFSIQNFGWFYLLATLFFLIFAFYLAFSRFGGIRLGDDDDEPEYSTVSWLSMLFSAGMGIGLVFWGVAEPLSHYLSAPEGAVPATTQAARLAMRYSFFHWGLHPWAIYTVIGLSLAYFQFRKGYKGLISSTFIPLIGERLAAGWLGKIIDILAVIATIFGVATSLGLGALQIGGG</sequence>
<dbReference type="Proteomes" id="UP000247459">
    <property type="component" value="Unassembled WGS sequence"/>
</dbReference>